<gene>
    <name evidence="6" type="ORF">FGK64_16105</name>
</gene>
<evidence type="ECO:0000313" key="7">
    <source>
        <dbReference type="Proteomes" id="UP001191082"/>
    </source>
</evidence>
<protein>
    <submittedName>
        <fullName evidence="6">TetR/AcrR family transcriptional regulator</fullName>
    </submittedName>
</protein>
<name>A0ABY2X7M7_9RHOB</name>
<dbReference type="Pfam" id="PF21993">
    <property type="entry name" value="TetR_C_13_2"/>
    <property type="match status" value="1"/>
</dbReference>
<reference evidence="6 7" key="1">
    <citation type="submission" date="2019-05" db="EMBL/GenBank/DDBJ databases">
        <title>Marivita sp. nov. isolated from sea sediment.</title>
        <authorList>
            <person name="Kim W."/>
        </authorList>
    </citation>
    <scope>NUCLEOTIDE SEQUENCE [LARGE SCALE GENOMIC DNA]</scope>
    <source>
        <strain evidence="6 7">CAU 1492</strain>
    </source>
</reference>
<dbReference type="PANTHER" id="PTHR47506">
    <property type="entry name" value="TRANSCRIPTIONAL REGULATORY PROTEIN"/>
    <property type="match status" value="1"/>
</dbReference>
<dbReference type="PROSITE" id="PS50977">
    <property type="entry name" value="HTH_TETR_2"/>
    <property type="match status" value="1"/>
</dbReference>
<dbReference type="SUPFAM" id="SSF46689">
    <property type="entry name" value="Homeodomain-like"/>
    <property type="match status" value="1"/>
</dbReference>
<accession>A0ABY2X7M7</accession>
<dbReference type="InterPro" id="IPR054156">
    <property type="entry name" value="YxaF_TetR_C"/>
</dbReference>
<evidence type="ECO:0000256" key="1">
    <source>
        <dbReference type="ARBA" id="ARBA00023015"/>
    </source>
</evidence>
<dbReference type="PANTHER" id="PTHR47506:SF3">
    <property type="entry name" value="HTH-TYPE TRANSCRIPTIONAL REGULATOR LMRA"/>
    <property type="match status" value="1"/>
</dbReference>
<keyword evidence="7" id="KW-1185">Reference proteome</keyword>
<evidence type="ECO:0000256" key="2">
    <source>
        <dbReference type="ARBA" id="ARBA00023125"/>
    </source>
</evidence>
<dbReference type="InterPro" id="IPR009057">
    <property type="entry name" value="Homeodomain-like_sf"/>
</dbReference>
<dbReference type="SUPFAM" id="SSF48498">
    <property type="entry name" value="Tetracyclin repressor-like, C-terminal domain"/>
    <property type="match status" value="1"/>
</dbReference>
<dbReference type="Proteomes" id="UP001191082">
    <property type="component" value="Unassembled WGS sequence"/>
</dbReference>
<sequence>MSRSAHTAAQSTKDRLIHAASDLFRRRGYAGVGIAEILNAAGAPKGSLYHHFPNGKADLALATADWASDGMLKLMAVSFDGAATVDDGITTLCHKLAKLFDKGGAWDSCPVESALSDGPDNIVFRERLGHLYEGWIAEVALYSEQLGDDPDTARARSERFFMLLQGAWTLARARQSSDVLRHLPEIARAPL</sequence>
<dbReference type="InterPro" id="IPR001647">
    <property type="entry name" value="HTH_TetR"/>
</dbReference>
<feature type="domain" description="HTH tetR-type" evidence="5">
    <location>
        <begin position="10"/>
        <end position="70"/>
    </location>
</feature>
<keyword evidence="2 4" id="KW-0238">DNA-binding</keyword>
<evidence type="ECO:0000259" key="5">
    <source>
        <dbReference type="PROSITE" id="PS50977"/>
    </source>
</evidence>
<dbReference type="Gene3D" id="1.10.357.10">
    <property type="entry name" value="Tetracycline Repressor, domain 2"/>
    <property type="match status" value="1"/>
</dbReference>
<keyword evidence="1" id="KW-0805">Transcription regulation</keyword>
<dbReference type="RefSeq" id="WP_138864846.1">
    <property type="nucleotide sequence ID" value="NZ_VCPC01000003.1"/>
</dbReference>
<comment type="caution">
    <text evidence="6">The sequence shown here is derived from an EMBL/GenBank/DDBJ whole genome shotgun (WGS) entry which is preliminary data.</text>
</comment>
<dbReference type="Pfam" id="PF00440">
    <property type="entry name" value="TetR_N"/>
    <property type="match status" value="1"/>
</dbReference>
<dbReference type="EMBL" id="VCPC01000003">
    <property type="protein sequence ID" value="TMV11785.1"/>
    <property type="molecule type" value="Genomic_DNA"/>
</dbReference>
<feature type="DNA-binding region" description="H-T-H motif" evidence="4">
    <location>
        <begin position="33"/>
        <end position="52"/>
    </location>
</feature>
<proteinExistence type="predicted"/>
<evidence type="ECO:0000256" key="4">
    <source>
        <dbReference type="PROSITE-ProRule" id="PRU00335"/>
    </source>
</evidence>
<dbReference type="InterPro" id="IPR036271">
    <property type="entry name" value="Tet_transcr_reg_TetR-rel_C_sf"/>
</dbReference>
<organism evidence="6 7">
    <name type="scientific">Arenibacterium halophilum</name>
    <dbReference type="NCBI Taxonomy" id="2583821"/>
    <lineage>
        <taxon>Bacteria</taxon>
        <taxon>Pseudomonadati</taxon>
        <taxon>Pseudomonadota</taxon>
        <taxon>Alphaproteobacteria</taxon>
        <taxon>Rhodobacterales</taxon>
        <taxon>Paracoccaceae</taxon>
        <taxon>Arenibacterium</taxon>
    </lineage>
</organism>
<keyword evidence="3" id="KW-0804">Transcription</keyword>
<evidence type="ECO:0000256" key="3">
    <source>
        <dbReference type="ARBA" id="ARBA00023163"/>
    </source>
</evidence>
<evidence type="ECO:0000313" key="6">
    <source>
        <dbReference type="EMBL" id="TMV11785.1"/>
    </source>
</evidence>
<dbReference type="PRINTS" id="PR00455">
    <property type="entry name" value="HTHTETR"/>
</dbReference>